<evidence type="ECO:0000313" key="2">
    <source>
        <dbReference type="Proteomes" id="UP000254573"/>
    </source>
</evidence>
<dbReference type="Proteomes" id="UP000254573">
    <property type="component" value="Unassembled WGS sequence"/>
</dbReference>
<sequence length="32" mass="3450">MREFAAILPTLPAPALSRVVTRGARAGCHHYS</sequence>
<evidence type="ECO:0000313" key="1">
    <source>
        <dbReference type="EMBL" id="SUA81947.1"/>
    </source>
</evidence>
<dbReference type="EMBL" id="UGSG01000001">
    <property type="protein sequence ID" value="SUA81947.1"/>
    <property type="molecule type" value="Genomic_DNA"/>
</dbReference>
<organism evidence="1 2">
    <name type="scientific">Pandoraea pnomenusa</name>
    <dbReference type="NCBI Taxonomy" id="93220"/>
    <lineage>
        <taxon>Bacteria</taxon>
        <taxon>Pseudomonadati</taxon>
        <taxon>Pseudomonadota</taxon>
        <taxon>Betaproteobacteria</taxon>
        <taxon>Burkholderiales</taxon>
        <taxon>Burkholderiaceae</taxon>
        <taxon>Pandoraea</taxon>
    </lineage>
</organism>
<proteinExistence type="predicted"/>
<protein>
    <submittedName>
        <fullName evidence="1">Uncharacterized protein</fullName>
    </submittedName>
</protein>
<name>A0A378YZG1_9BURK</name>
<dbReference type="AlphaFoldDB" id="A0A378YZG1"/>
<gene>
    <name evidence="1" type="ORF">NCTC13160_04819</name>
</gene>
<accession>A0A378YZG1</accession>
<reference evidence="1 2" key="1">
    <citation type="submission" date="2018-06" db="EMBL/GenBank/DDBJ databases">
        <authorList>
            <consortium name="Pathogen Informatics"/>
            <person name="Doyle S."/>
        </authorList>
    </citation>
    <scope>NUCLEOTIDE SEQUENCE [LARGE SCALE GENOMIC DNA]</scope>
    <source>
        <strain evidence="1 2">NCTC13160</strain>
    </source>
</reference>